<name>A0ABD1PFW7_9LAMI</name>
<feature type="coiled-coil region" evidence="1">
    <location>
        <begin position="68"/>
        <end position="102"/>
    </location>
</feature>
<dbReference type="EMBL" id="JBFOLK010000014">
    <property type="protein sequence ID" value="KAL2462278.1"/>
    <property type="molecule type" value="Genomic_DNA"/>
</dbReference>
<comment type="caution">
    <text evidence="2">The sequence shown here is derived from an EMBL/GenBank/DDBJ whole genome shotgun (WGS) entry which is preliminary data.</text>
</comment>
<sequence length="243" mass="27308">MEMIPAHPTIVAASVHSTFEIFDTEEAKSKKISEDLKAMGLEKAQLESEKRALQFKLDLVVTKEADMKAKYEIELKVAKECLKQAQDQKRATEASQKRTKEAQKLVKDQTLVAETTLATVNNSLEAAVADKEKSLATVKIVLERVRVEQADAEAKTVEAYQEVFVDTTEYQDLVQRLMTIGREQLVERIIETYLEWDISFLREAPVSKAVPGDNHDGAEGQATPPCYGGRPIVCRSLKRWRGI</sequence>
<proteinExistence type="predicted"/>
<evidence type="ECO:0008006" key="4">
    <source>
        <dbReference type="Google" id="ProtNLM"/>
    </source>
</evidence>
<organism evidence="2 3">
    <name type="scientific">Abeliophyllum distichum</name>
    <dbReference type="NCBI Taxonomy" id="126358"/>
    <lineage>
        <taxon>Eukaryota</taxon>
        <taxon>Viridiplantae</taxon>
        <taxon>Streptophyta</taxon>
        <taxon>Embryophyta</taxon>
        <taxon>Tracheophyta</taxon>
        <taxon>Spermatophyta</taxon>
        <taxon>Magnoliopsida</taxon>
        <taxon>eudicotyledons</taxon>
        <taxon>Gunneridae</taxon>
        <taxon>Pentapetalae</taxon>
        <taxon>asterids</taxon>
        <taxon>lamiids</taxon>
        <taxon>Lamiales</taxon>
        <taxon>Oleaceae</taxon>
        <taxon>Forsythieae</taxon>
        <taxon>Abeliophyllum</taxon>
    </lineage>
</organism>
<gene>
    <name evidence="2" type="ORF">Adt_45698</name>
</gene>
<evidence type="ECO:0000313" key="2">
    <source>
        <dbReference type="EMBL" id="KAL2462278.1"/>
    </source>
</evidence>
<evidence type="ECO:0000313" key="3">
    <source>
        <dbReference type="Proteomes" id="UP001604336"/>
    </source>
</evidence>
<protein>
    <recommendedName>
        <fullName evidence="4">Flotillin-like</fullName>
    </recommendedName>
</protein>
<keyword evidence="3" id="KW-1185">Reference proteome</keyword>
<dbReference type="Proteomes" id="UP001604336">
    <property type="component" value="Unassembled WGS sequence"/>
</dbReference>
<keyword evidence="1" id="KW-0175">Coiled coil</keyword>
<evidence type="ECO:0000256" key="1">
    <source>
        <dbReference type="SAM" id="Coils"/>
    </source>
</evidence>
<accession>A0ABD1PFW7</accession>
<reference evidence="3" key="1">
    <citation type="submission" date="2024-07" db="EMBL/GenBank/DDBJ databases">
        <title>Two chromosome-level genome assemblies of Korean endemic species Abeliophyllum distichum and Forsythia ovata (Oleaceae).</title>
        <authorList>
            <person name="Jang H."/>
        </authorList>
    </citation>
    <scope>NUCLEOTIDE SEQUENCE [LARGE SCALE GENOMIC DNA]</scope>
</reference>
<dbReference type="AlphaFoldDB" id="A0ABD1PFW7"/>